<gene>
    <name evidence="18" type="primary">kinB</name>
    <name evidence="18" type="ORF">SCFA_180057</name>
</gene>
<dbReference type="GO" id="GO:0030295">
    <property type="term" value="F:protein kinase activator activity"/>
    <property type="evidence" value="ECO:0007669"/>
    <property type="project" value="TreeGrafter"/>
</dbReference>
<dbReference type="PIRSF" id="PIRSF037532">
    <property type="entry name" value="STHK_NtrY"/>
    <property type="match status" value="1"/>
</dbReference>
<protein>
    <recommendedName>
        <fullName evidence="3">histidine kinase</fullName>
        <ecNumber evidence="3">2.7.13.3</ecNumber>
    </recommendedName>
</protein>
<evidence type="ECO:0000259" key="16">
    <source>
        <dbReference type="PROSITE" id="PS50112"/>
    </source>
</evidence>
<feature type="domain" description="PAS" evidence="16">
    <location>
        <begin position="380"/>
        <end position="445"/>
    </location>
</feature>
<dbReference type="PANTHER" id="PTHR42878">
    <property type="entry name" value="TWO-COMPONENT HISTIDINE KINASE"/>
    <property type="match status" value="1"/>
</dbReference>
<keyword evidence="9" id="KW-0418">Kinase</keyword>
<dbReference type="GO" id="GO:0000155">
    <property type="term" value="F:phosphorelay sensor kinase activity"/>
    <property type="evidence" value="ECO:0007669"/>
    <property type="project" value="InterPro"/>
</dbReference>
<evidence type="ECO:0000313" key="18">
    <source>
        <dbReference type="EMBL" id="VFU13377.1"/>
    </source>
</evidence>
<feature type="transmembrane region" description="Helical" evidence="14">
    <location>
        <begin position="292"/>
        <end position="312"/>
    </location>
</feature>
<evidence type="ECO:0000256" key="8">
    <source>
        <dbReference type="ARBA" id="ARBA00022741"/>
    </source>
</evidence>
<dbReference type="InterPro" id="IPR036097">
    <property type="entry name" value="HisK_dim/P_sf"/>
</dbReference>
<dbReference type="SMART" id="SM00091">
    <property type="entry name" value="PAS"/>
    <property type="match status" value="1"/>
</dbReference>
<dbReference type="CDD" id="cd00130">
    <property type="entry name" value="PAS"/>
    <property type="match status" value="1"/>
</dbReference>
<evidence type="ECO:0000256" key="10">
    <source>
        <dbReference type="ARBA" id="ARBA00022840"/>
    </source>
</evidence>
<proteinExistence type="predicted"/>
<sequence>MMTKRTKEIIYIVVIVAVLVSLSVAQTNIRNIQALSSIRNLVIFGLISLNIVLLVLVIFLVTRNLAKLLLERQRGMLGTRLRTKLVAAFVTLTIIPTTVLFIASIIFLNRSMEGWLSSEVETAIEESMNVANIYYKEASADAIHYASSISEEITERRLLKEENLEILKSLLQEKMVLFRLSAVEIFSSQGEELVKIVSPDIGVAGLPSPESSLVLSAMEGKTMSIVVRTGNADIIEGIVPIRSSFNLKDVVGVLVADYYIPESISGRMSMIRSTFTDYIQSLKLKGPIKTNYVIILTSITLLVIFSAVWFGMNISKGLINPIEKLVEGTQRISRGDLSFSIDVQSNDELGLLVQDFNTMVDDLTESRRRLVNAYNELTYRNRYIETVLTNISTGVITIGRDDCISMINPAAQTMLGIQENESMGKRYDEVLKGDYVPIVTELIEPLKKSKGMTTQKQITISADSQRLTLLGHASFLYDDNGEHMGMVVVFDDLTQLQKMQRMAAWREVARRIAHEVKNPLTPIQLSAQRLRRRYLDRLQDDGQVFDECTRVIINEVDEMKRLVNEFSAFAKMPSCMPAPGDLNKVVQDAVALYRQAHPEVTYEITIDETIPKVEIDAPQMNRAIVNLLENATTAVLEGGNSQKKVSIRTSYDADVHIATLDISDTGPGIPPKVKERLFEPYFSTKRGGTGLGLVIVNRIVSDHNGFIRVRDNTPTGTSFNIELPVKE</sequence>
<accession>A0A485LZ72</accession>
<dbReference type="InterPro" id="IPR003594">
    <property type="entry name" value="HATPase_dom"/>
</dbReference>
<dbReference type="Pfam" id="PF19312">
    <property type="entry name" value="NtrY_N"/>
    <property type="match status" value="1"/>
</dbReference>
<dbReference type="SUPFAM" id="SSF55874">
    <property type="entry name" value="ATPase domain of HSP90 chaperone/DNA topoisomerase II/histidine kinase"/>
    <property type="match status" value="1"/>
</dbReference>
<feature type="domain" description="Histidine kinase" evidence="15">
    <location>
        <begin position="511"/>
        <end position="727"/>
    </location>
</feature>
<dbReference type="InterPro" id="IPR036890">
    <property type="entry name" value="HATPase_C_sf"/>
</dbReference>
<evidence type="ECO:0000256" key="12">
    <source>
        <dbReference type="ARBA" id="ARBA00023012"/>
    </source>
</evidence>
<dbReference type="GO" id="GO:0005524">
    <property type="term" value="F:ATP binding"/>
    <property type="evidence" value="ECO:0007669"/>
    <property type="project" value="UniProtKB-KW"/>
</dbReference>
<dbReference type="GO" id="GO:0000156">
    <property type="term" value="F:phosphorelay response regulator activity"/>
    <property type="evidence" value="ECO:0007669"/>
    <property type="project" value="TreeGrafter"/>
</dbReference>
<dbReference type="Gene3D" id="1.10.287.130">
    <property type="match status" value="1"/>
</dbReference>
<dbReference type="EMBL" id="CAADRM010000079">
    <property type="protein sequence ID" value="VFU13377.1"/>
    <property type="molecule type" value="Genomic_DNA"/>
</dbReference>
<evidence type="ECO:0000259" key="15">
    <source>
        <dbReference type="PROSITE" id="PS50109"/>
    </source>
</evidence>
<dbReference type="SMART" id="SM00387">
    <property type="entry name" value="HATPase_c"/>
    <property type="match status" value="1"/>
</dbReference>
<dbReference type="InterPro" id="IPR003661">
    <property type="entry name" value="HisK_dim/P_dom"/>
</dbReference>
<evidence type="ECO:0000256" key="6">
    <source>
        <dbReference type="ARBA" id="ARBA00022679"/>
    </source>
</evidence>
<dbReference type="SUPFAM" id="SSF55785">
    <property type="entry name" value="PYP-like sensor domain (PAS domain)"/>
    <property type="match status" value="1"/>
</dbReference>
<dbReference type="PANTHER" id="PTHR42878:SF7">
    <property type="entry name" value="SENSOR HISTIDINE KINASE GLRK"/>
    <property type="match status" value="1"/>
</dbReference>
<dbReference type="Pfam" id="PF00672">
    <property type="entry name" value="HAMP"/>
    <property type="match status" value="1"/>
</dbReference>
<reference evidence="18" key="1">
    <citation type="submission" date="2019-03" db="EMBL/GenBank/DDBJ databases">
        <authorList>
            <person name="Hao L."/>
        </authorList>
    </citation>
    <scope>NUCLEOTIDE SEQUENCE</scope>
</reference>
<keyword evidence="5" id="KW-0597">Phosphoprotein</keyword>
<dbReference type="Gene3D" id="3.30.450.20">
    <property type="entry name" value="PAS domain"/>
    <property type="match status" value="1"/>
</dbReference>
<dbReference type="CDD" id="cd00082">
    <property type="entry name" value="HisKA"/>
    <property type="match status" value="1"/>
</dbReference>
<dbReference type="InterPro" id="IPR045671">
    <property type="entry name" value="NtrY-like_N"/>
</dbReference>
<comment type="subcellular location">
    <subcellularLocation>
        <location evidence="2">Cell membrane</location>
        <topology evidence="2">Multi-pass membrane protein</topology>
    </subcellularLocation>
</comment>
<keyword evidence="8" id="KW-0547">Nucleotide-binding</keyword>
<dbReference type="PROSITE" id="PS50885">
    <property type="entry name" value="HAMP"/>
    <property type="match status" value="1"/>
</dbReference>
<dbReference type="AlphaFoldDB" id="A0A485LZ72"/>
<dbReference type="SUPFAM" id="SSF158472">
    <property type="entry name" value="HAMP domain-like"/>
    <property type="match status" value="1"/>
</dbReference>
<dbReference type="InterPro" id="IPR050351">
    <property type="entry name" value="BphY/WalK/GraS-like"/>
</dbReference>
<dbReference type="Pfam" id="PF02518">
    <property type="entry name" value="HATPase_c"/>
    <property type="match status" value="1"/>
</dbReference>
<evidence type="ECO:0000256" key="1">
    <source>
        <dbReference type="ARBA" id="ARBA00000085"/>
    </source>
</evidence>
<dbReference type="InterPro" id="IPR005467">
    <property type="entry name" value="His_kinase_dom"/>
</dbReference>
<dbReference type="PROSITE" id="PS50109">
    <property type="entry name" value="HIS_KIN"/>
    <property type="match status" value="1"/>
</dbReference>
<dbReference type="PRINTS" id="PR00344">
    <property type="entry name" value="BCTRLSENSOR"/>
</dbReference>
<comment type="catalytic activity">
    <reaction evidence="1">
        <text>ATP + protein L-histidine = ADP + protein N-phospho-L-histidine.</text>
        <dbReference type="EC" id="2.7.13.3"/>
    </reaction>
</comment>
<dbReference type="InterPro" id="IPR013767">
    <property type="entry name" value="PAS_fold"/>
</dbReference>
<dbReference type="Gene3D" id="6.10.340.10">
    <property type="match status" value="1"/>
</dbReference>
<name>A0A485LZ72_9ZZZZ</name>
<dbReference type="NCBIfam" id="TIGR00229">
    <property type="entry name" value="sensory_box"/>
    <property type="match status" value="1"/>
</dbReference>
<dbReference type="GO" id="GO:0005886">
    <property type="term" value="C:plasma membrane"/>
    <property type="evidence" value="ECO:0007669"/>
    <property type="project" value="UniProtKB-SubCell"/>
</dbReference>
<evidence type="ECO:0000256" key="5">
    <source>
        <dbReference type="ARBA" id="ARBA00022553"/>
    </source>
</evidence>
<keyword evidence="13 14" id="KW-0472">Membrane</keyword>
<dbReference type="SMART" id="SM00304">
    <property type="entry name" value="HAMP"/>
    <property type="match status" value="1"/>
</dbReference>
<evidence type="ECO:0000256" key="4">
    <source>
        <dbReference type="ARBA" id="ARBA00022475"/>
    </source>
</evidence>
<dbReference type="GO" id="GO:0007234">
    <property type="term" value="P:osmosensory signaling via phosphorelay pathway"/>
    <property type="evidence" value="ECO:0007669"/>
    <property type="project" value="TreeGrafter"/>
</dbReference>
<dbReference type="InterPro" id="IPR004358">
    <property type="entry name" value="Sig_transdc_His_kin-like_C"/>
</dbReference>
<keyword evidence="4" id="KW-1003">Cell membrane</keyword>
<dbReference type="InterPro" id="IPR017232">
    <property type="entry name" value="NtrY"/>
</dbReference>
<dbReference type="SMART" id="SM00388">
    <property type="entry name" value="HisKA"/>
    <property type="match status" value="1"/>
</dbReference>
<dbReference type="CDD" id="cd06225">
    <property type="entry name" value="HAMP"/>
    <property type="match status" value="1"/>
</dbReference>
<dbReference type="InterPro" id="IPR003660">
    <property type="entry name" value="HAMP_dom"/>
</dbReference>
<dbReference type="Pfam" id="PF00512">
    <property type="entry name" value="HisKA"/>
    <property type="match status" value="1"/>
</dbReference>
<evidence type="ECO:0000259" key="17">
    <source>
        <dbReference type="PROSITE" id="PS50885"/>
    </source>
</evidence>
<dbReference type="InterPro" id="IPR035965">
    <property type="entry name" value="PAS-like_dom_sf"/>
</dbReference>
<dbReference type="Pfam" id="PF00989">
    <property type="entry name" value="PAS"/>
    <property type="match status" value="1"/>
</dbReference>
<feature type="transmembrane region" description="Helical" evidence="14">
    <location>
        <begin position="41"/>
        <end position="65"/>
    </location>
</feature>
<evidence type="ECO:0000256" key="14">
    <source>
        <dbReference type="SAM" id="Phobius"/>
    </source>
</evidence>
<evidence type="ECO:0000256" key="2">
    <source>
        <dbReference type="ARBA" id="ARBA00004651"/>
    </source>
</evidence>
<evidence type="ECO:0000256" key="11">
    <source>
        <dbReference type="ARBA" id="ARBA00022989"/>
    </source>
</evidence>
<dbReference type="Gene3D" id="3.30.565.10">
    <property type="entry name" value="Histidine kinase-like ATPase, C-terminal domain"/>
    <property type="match status" value="1"/>
</dbReference>
<organism evidence="18">
    <name type="scientific">anaerobic digester metagenome</name>
    <dbReference type="NCBI Taxonomy" id="1263854"/>
    <lineage>
        <taxon>unclassified sequences</taxon>
        <taxon>metagenomes</taxon>
        <taxon>ecological metagenomes</taxon>
    </lineage>
</organism>
<keyword evidence="10" id="KW-0067">ATP-binding</keyword>
<evidence type="ECO:0000256" key="7">
    <source>
        <dbReference type="ARBA" id="ARBA00022692"/>
    </source>
</evidence>
<keyword evidence="12" id="KW-0902">Two-component regulatory system</keyword>
<keyword evidence="7 14" id="KW-0812">Transmembrane</keyword>
<evidence type="ECO:0000256" key="9">
    <source>
        <dbReference type="ARBA" id="ARBA00022777"/>
    </source>
</evidence>
<dbReference type="InterPro" id="IPR000014">
    <property type="entry name" value="PAS"/>
</dbReference>
<dbReference type="SUPFAM" id="SSF47384">
    <property type="entry name" value="Homodimeric domain of signal transducing histidine kinase"/>
    <property type="match status" value="1"/>
</dbReference>
<keyword evidence="11 14" id="KW-1133">Transmembrane helix</keyword>
<feature type="domain" description="HAMP" evidence="17">
    <location>
        <begin position="316"/>
        <end position="368"/>
    </location>
</feature>
<dbReference type="EC" id="2.7.13.3" evidence="3"/>
<evidence type="ECO:0000256" key="3">
    <source>
        <dbReference type="ARBA" id="ARBA00012438"/>
    </source>
</evidence>
<feature type="transmembrane region" description="Helical" evidence="14">
    <location>
        <begin position="85"/>
        <end position="108"/>
    </location>
</feature>
<dbReference type="PROSITE" id="PS50112">
    <property type="entry name" value="PAS"/>
    <property type="match status" value="1"/>
</dbReference>
<keyword evidence="6 18" id="KW-0808">Transferase</keyword>
<dbReference type="GO" id="GO:0006355">
    <property type="term" value="P:regulation of DNA-templated transcription"/>
    <property type="evidence" value="ECO:0007669"/>
    <property type="project" value="InterPro"/>
</dbReference>
<evidence type="ECO:0000256" key="13">
    <source>
        <dbReference type="ARBA" id="ARBA00023136"/>
    </source>
</evidence>